<dbReference type="InterPro" id="IPR056464">
    <property type="entry name" value="DotM_C"/>
</dbReference>
<organism evidence="3">
    <name type="scientific">Legionella jamestowniensis</name>
    <dbReference type="NCBI Taxonomy" id="455"/>
    <lineage>
        <taxon>Bacteria</taxon>
        <taxon>Pseudomonadati</taxon>
        <taxon>Pseudomonadota</taxon>
        <taxon>Gammaproteobacteria</taxon>
        <taxon>Legionellales</taxon>
        <taxon>Legionellaceae</taxon>
        <taxon>Legionella</taxon>
    </lineage>
</organism>
<keyword evidence="7" id="KW-1185">Reference proteome</keyword>
<dbReference type="Pfam" id="PF23127">
    <property type="entry name" value="DotM_C"/>
    <property type="match status" value="1"/>
</dbReference>
<accession>Q49J98</accession>
<feature type="transmembrane region" description="Helical" evidence="1">
    <location>
        <begin position="93"/>
        <end position="110"/>
    </location>
</feature>
<feature type="domain" description="DotM C-terminal cytoplasmic" evidence="2">
    <location>
        <begin position="196"/>
        <end position="359"/>
    </location>
</feature>
<gene>
    <name evidence="3" type="primary">icmP</name>
    <name evidence="5" type="ORF">A8135_12435</name>
    <name evidence="4" type="ORF">Ljam_0119</name>
</gene>
<reference evidence="4 6" key="2">
    <citation type="submission" date="2015-11" db="EMBL/GenBank/DDBJ databases">
        <title>Genomic analysis of 38 Legionella species identifies large and diverse effector repertoires.</title>
        <authorList>
            <person name="Burstein D."/>
            <person name="Amaro F."/>
            <person name="Zusman T."/>
            <person name="Lifshitz Z."/>
            <person name="Cohen O."/>
            <person name="Gilbert J.A."/>
            <person name="Pupko T."/>
            <person name="Shuman H.A."/>
            <person name="Segal G."/>
        </authorList>
    </citation>
    <scope>NUCLEOTIDE SEQUENCE [LARGE SCALE GENOMIC DNA]</scope>
    <source>
        <strain evidence="4 6">JA-26-G1-E2</strain>
    </source>
</reference>
<dbReference type="EMBL" id="AY860649">
    <property type="protein sequence ID" value="AAX56178.1"/>
    <property type="molecule type" value="Genomic_DNA"/>
</dbReference>
<dbReference type="EMBL" id="LYOZ01000016">
    <property type="protein sequence ID" value="OCH98356.1"/>
    <property type="molecule type" value="Genomic_DNA"/>
</dbReference>
<protein>
    <submittedName>
        <fullName evidence="3 4">IcmP</fullName>
    </submittedName>
    <submittedName>
        <fullName evidence="5">Phosphoesterase</fullName>
    </submittedName>
</protein>
<sequence>MAQQPQQQGGGDNSMAPVWIMVLVFLTLFLVWKMGHQYIVSFVFHLNILQAKLISFFISNAQLENDVYLMQTIDPATVGWEQFVDLTKSVGDYIRYPVVVILIVLGVFLYKSNITLKFRRAHNMKTLRAQEQHNWKAIMPVVKEDLVSADINKGPWAMALTPMEFARKYKLLKKDDALLDNPDPGQEMTAGVRKGDAKRVFTLQLGPYWDGFERCPPQASALAAVFLARMNRDRNSASSILEALDKSYATGKIDFSVAKPILKKYQNTEIVQEIVAKHAYLLTVMASLLEAAREDGVVPTSEFLWLKPIDRRLWYMLNCVGRQTPFAEVAGPFAHWRAEKVMSRRSLVPMIDEAIKALEVAVKEVKLTPKELQELEP</sequence>
<keyword evidence="1" id="KW-1133">Transmembrane helix</keyword>
<dbReference type="OrthoDB" id="5616932at2"/>
<feature type="transmembrane region" description="Helical" evidence="1">
    <location>
        <begin position="15"/>
        <end position="32"/>
    </location>
</feature>
<dbReference type="EMBL" id="LNYG01000001">
    <property type="protein sequence ID" value="KTD13329.1"/>
    <property type="molecule type" value="Genomic_DNA"/>
</dbReference>
<evidence type="ECO:0000313" key="5">
    <source>
        <dbReference type="EMBL" id="OCH98356.1"/>
    </source>
</evidence>
<evidence type="ECO:0000259" key="2">
    <source>
        <dbReference type="Pfam" id="PF23127"/>
    </source>
</evidence>
<dbReference type="InterPro" id="IPR049921">
    <property type="entry name" value="DotM-like"/>
</dbReference>
<keyword evidence="1" id="KW-0472">Membrane</keyword>
<proteinExistence type="predicted"/>
<evidence type="ECO:0000313" key="4">
    <source>
        <dbReference type="EMBL" id="KTD13329.1"/>
    </source>
</evidence>
<dbReference type="Proteomes" id="UP000054715">
    <property type="component" value="Unassembled WGS sequence"/>
</dbReference>
<evidence type="ECO:0000313" key="7">
    <source>
        <dbReference type="Proteomes" id="UP000093336"/>
    </source>
</evidence>
<dbReference type="Proteomes" id="UP000093336">
    <property type="component" value="Unassembled WGS sequence"/>
</dbReference>
<reference evidence="5 7" key="3">
    <citation type="submission" date="2016-05" db="EMBL/GenBank/DDBJ databases">
        <authorList>
            <person name="Prochazka B."/>
            <person name="Indra A."/>
            <person name="Hasenberger P."/>
            <person name="Blaschitz M."/>
            <person name="Wagner L."/>
            <person name="Wewalka G."/>
            <person name="Sorschag S."/>
            <person name="Schmid D."/>
            <person name="Ruppitsch W."/>
        </authorList>
    </citation>
    <scope>NUCLEOTIDE SEQUENCE [LARGE SCALE GENOMIC DNA]</scope>
    <source>
        <strain evidence="5 7">974010_12</strain>
    </source>
</reference>
<dbReference type="AlphaFoldDB" id="Q49J98"/>
<evidence type="ECO:0000256" key="1">
    <source>
        <dbReference type="SAM" id="Phobius"/>
    </source>
</evidence>
<name>Q49J98_9GAMM</name>
<dbReference type="PATRIC" id="fig|455.5.peg.122"/>
<reference evidence="3" key="1">
    <citation type="journal article" date="2005" name="Proc. Natl. Acad. Sci. U.S.A.">
        <title>Coevolution between nonhomologous but functionally similar proteins and their conserved partners in the Legionella pathogenesis system.</title>
        <authorList>
            <person name="Feldman M."/>
            <person name="Zusman T."/>
            <person name="Hagag S."/>
            <person name="Segal G."/>
        </authorList>
    </citation>
    <scope>NUCLEOTIDE SEQUENCE</scope>
</reference>
<dbReference type="NCBIfam" id="NF033890">
    <property type="entry name" value="DotM_IcmP_IVB"/>
    <property type="match status" value="1"/>
</dbReference>
<dbReference type="STRING" id="455.Ljam_0119"/>
<evidence type="ECO:0000313" key="3">
    <source>
        <dbReference type="EMBL" id="AAX56178.1"/>
    </source>
</evidence>
<keyword evidence="1" id="KW-0812">Transmembrane</keyword>
<evidence type="ECO:0000313" key="6">
    <source>
        <dbReference type="Proteomes" id="UP000054715"/>
    </source>
</evidence>
<dbReference type="RefSeq" id="WP_058448201.1">
    <property type="nucleotide sequence ID" value="NZ_CAAAJF010000003.1"/>
</dbReference>
<feature type="transmembrane region" description="Helical" evidence="1">
    <location>
        <begin position="39"/>
        <end position="58"/>
    </location>
</feature>